<dbReference type="InterPro" id="IPR001296">
    <property type="entry name" value="Glyco_trans_1"/>
</dbReference>
<dbReference type="Gene3D" id="3.40.50.2000">
    <property type="entry name" value="Glycogen Phosphorylase B"/>
    <property type="match status" value="2"/>
</dbReference>
<accession>X0RIB2</accession>
<dbReference type="PANTHER" id="PTHR45947:SF3">
    <property type="entry name" value="SULFOQUINOVOSYL TRANSFERASE SQD2"/>
    <property type="match status" value="1"/>
</dbReference>
<protein>
    <recommendedName>
        <fullName evidence="1">Glycosyl transferase family 1 domain-containing protein</fullName>
    </recommendedName>
</protein>
<feature type="domain" description="Glycosyl transferase family 1" evidence="1">
    <location>
        <begin position="19"/>
        <end position="182"/>
    </location>
</feature>
<comment type="caution">
    <text evidence="2">The sequence shown here is derived from an EMBL/GenBank/DDBJ whole genome shotgun (WGS) entry which is preliminary data.</text>
</comment>
<dbReference type="PANTHER" id="PTHR45947">
    <property type="entry name" value="SULFOQUINOVOSYL TRANSFERASE SQD2"/>
    <property type="match status" value="1"/>
</dbReference>
<dbReference type="SUPFAM" id="SSF53756">
    <property type="entry name" value="UDP-Glycosyltransferase/glycogen phosphorylase"/>
    <property type="match status" value="1"/>
</dbReference>
<dbReference type="EMBL" id="BARS01003800">
    <property type="protein sequence ID" value="GAF68574.1"/>
    <property type="molecule type" value="Genomic_DNA"/>
</dbReference>
<dbReference type="Pfam" id="PF00534">
    <property type="entry name" value="Glycos_transf_1"/>
    <property type="match status" value="1"/>
</dbReference>
<dbReference type="AlphaFoldDB" id="X0RIB2"/>
<dbReference type="CDD" id="cd03801">
    <property type="entry name" value="GT4_PimA-like"/>
    <property type="match status" value="1"/>
</dbReference>
<organism evidence="2">
    <name type="scientific">marine sediment metagenome</name>
    <dbReference type="NCBI Taxonomy" id="412755"/>
    <lineage>
        <taxon>unclassified sequences</taxon>
        <taxon>metagenomes</taxon>
        <taxon>ecological metagenomes</taxon>
    </lineage>
</organism>
<sequence length="208" mass="22745">DVGCLRTTSAKLRSQHSQLRQRLNLSDKLVILFVGQLTGVKGVDILLNAMRLIQQNRFEAVLVLVGDGPLRAVLEAEAARLGLGDVRFAGYVQPDELARYYTAADVFGLPSRDEPWGVVVLEAMACGLPIVVSDKVGCARDLVQNGRNGFIVPVDNPKALAEALLGLLEDASLRKRMGRQSQEIVQNWDYEFCISQLEKALTVALGTK</sequence>
<name>X0RIB2_9ZZZZ</name>
<dbReference type="GO" id="GO:0016758">
    <property type="term" value="F:hexosyltransferase activity"/>
    <property type="evidence" value="ECO:0007669"/>
    <property type="project" value="TreeGrafter"/>
</dbReference>
<feature type="non-terminal residue" evidence="2">
    <location>
        <position position="1"/>
    </location>
</feature>
<evidence type="ECO:0000259" key="1">
    <source>
        <dbReference type="Pfam" id="PF00534"/>
    </source>
</evidence>
<proteinExistence type="predicted"/>
<reference evidence="2" key="1">
    <citation type="journal article" date="2014" name="Front. Microbiol.">
        <title>High frequency of phylogenetically diverse reductive dehalogenase-homologous genes in deep subseafloor sedimentary metagenomes.</title>
        <authorList>
            <person name="Kawai M."/>
            <person name="Futagami T."/>
            <person name="Toyoda A."/>
            <person name="Takaki Y."/>
            <person name="Nishi S."/>
            <person name="Hori S."/>
            <person name="Arai W."/>
            <person name="Tsubouchi T."/>
            <person name="Morono Y."/>
            <person name="Uchiyama I."/>
            <person name="Ito T."/>
            <person name="Fujiyama A."/>
            <person name="Inagaki F."/>
            <person name="Takami H."/>
        </authorList>
    </citation>
    <scope>NUCLEOTIDE SEQUENCE</scope>
    <source>
        <strain evidence="2">Expedition CK06-06</strain>
    </source>
</reference>
<evidence type="ECO:0000313" key="2">
    <source>
        <dbReference type="EMBL" id="GAF68574.1"/>
    </source>
</evidence>
<dbReference type="InterPro" id="IPR050194">
    <property type="entry name" value="Glycosyltransferase_grp1"/>
</dbReference>
<gene>
    <name evidence="2" type="ORF">S01H1_07362</name>
</gene>